<name>A0A5P1E5W7_ASPOF</name>
<reference evidence="2" key="1">
    <citation type="journal article" date="2017" name="Nat. Commun.">
        <title>The asparagus genome sheds light on the origin and evolution of a young Y chromosome.</title>
        <authorList>
            <person name="Harkess A."/>
            <person name="Zhou J."/>
            <person name="Xu C."/>
            <person name="Bowers J.E."/>
            <person name="Van der Hulst R."/>
            <person name="Ayyampalayam S."/>
            <person name="Mercati F."/>
            <person name="Riccardi P."/>
            <person name="McKain M.R."/>
            <person name="Kakrana A."/>
            <person name="Tang H."/>
            <person name="Ray J."/>
            <person name="Groenendijk J."/>
            <person name="Arikit S."/>
            <person name="Mathioni S.M."/>
            <person name="Nakano M."/>
            <person name="Shan H."/>
            <person name="Telgmann-Rauber A."/>
            <person name="Kanno A."/>
            <person name="Yue Z."/>
            <person name="Chen H."/>
            <person name="Li W."/>
            <person name="Chen Y."/>
            <person name="Xu X."/>
            <person name="Zhang Y."/>
            <person name="Luo S."/>
            <person name="Chen H."/>
            <person name="Gao J."/>
            <person name="Mao Z."/>
            <person name="Pires J.C."/>
            <person name="Luo M."/>
            <person name="Kudrna D."/>
            <person name="Wing R.A."/>
            <person name="Meyers B.C."/>
            <person name="Yi K."/>
            <person name="Kong H."/>
            <person name="Lavrijsen P."/>
            <person name="Sunseri F."/>
            <person name="Falavigna A."/>
            <person name="Ye Y."/>
            <person name="Leebens-Mack J.H."/>
            <person name="Chen G."/>
        </authorList>
    </citation>
    <scope>NUCLEOTIDE SEQUENCE [LARGE SCALE GENOMIC DNA]</scope>
    <source>
        <strain evidence="2">cv. DH0086</strain>
    </source>
</reference>
<dbReference type="AlphaFoldDB" id="A0A5P1E5W7"/>
<dbReference type="Gramene" id="ONK57958">
    <property type="protein sequence ID" value="ONK57958"/>
    <property type="gene ID" value="A4U43_C09F6170"/>
</dbReference>
<evidence type="ECO:0000313" key="2">
    <source>
        <dbReference type="Proteomes" id="UP000243459"/>
    </source>
</evidence>
<evidence type="ECO:0000313" key="1">
    <source>
        <dbReference type="EMBL" id="ONK57958.1"/>
    </source>
</evidence>
<protein>
    <submittedName>
        <fullName evidence="1">Uncharacterized protein</fullName>
    </submittedName>
</protein>
<keyword evidence="2" id="KW-1185">Reference proteome</keyword>
<dbReference type="EMBL" id="CM007389">
    <property type="protein sequence ID" value="ONK57958.1"/>
    <property type="molecule type" value="Genomic_DNA"/>
</dbReference>
<sequence length="220" mass="25855">MILHLYLTAKRRMMMFFSRHPYTDFDGDTYSSFLPLNTFYCRIVCSATVVIQKFIHPNASLHYKVWHVGFNFHTMSSYVNCNMFPLVIFVTMLQSQDLSQKINGYIVSIFSVSFNFHVVFARNDDVKRTDIICFSIMMKKLKDTFFSCGKYQTAVQRGRLDEKRAVYQICNMFRFLKCGEGLMLELLQLHLQDACRIHFHCLSCFPGIIRGIPKRIMHMS</sequence>
<accession>A0A5P1E5W7</accession>
<proteinExistence type="predicted"/>
<gene>
    <name evidence="1" type="ORF">A4U43_C09F6170</name>
</gene>
<organism evidence="1 2">
    <name type="scientific">Asparagus officinalis</name>
    <name type="common">Garden asparagus</name>
    <dbReference type="NCBI Taxonomy" id="4686"/>
    <lineage>
        <taxon>Eukaryota</taxon>
        <taxon>Viridiplantae</taxon>
        <taxon>Streptophyta</taxon>
        <taxon>Embryophyta</taxon>
        <taxon>Tracheophyta</taxon>
        <taxon>Spermatophyta</taxon>
        <taxon>Magnoliopsida</taxon>
        <taxon>Liliopsida</taxon>
        <taxon>Asparagales</taxon>
        <taxon>Asparagaceae</taxon>
        <taxon>Asparagoideae</taxon>
        <taxon>Asparagus</taxon>
    </lineage>
</organism>
<dbReference type="Proteomes" id="UP000243459">
    <property type="component" value="Chromosome 9"/>
</dbReference>